<dbReference type="HOGENOM" id="CLU_498898_0_0_1"/>
<gene>
    <name evidence="1" type="ORF">SCHCODRAFT_111737</name>
</gene>
<dbReference type="OMA" id="YSERWEK"/>
<name>D8QCZ9_SCHCM</name>
<protein>
    <recommendedName>
        <fullName evidence="3">F-box domain-containing protein</fullName>
    </recommendedName>
</protein>
<dbReference type="Proteomes" id="UP000007431">
    <property type="component" value="Unassembled WGS sequence"/>
</dbReference>
<evidence type="ECO:0000313" key="2">
    <source>
        <dbReference type="Proteomes" id="UP000007431"/>
    </source>
</evidence>
<keyword evidence="2" id="KW-1185">Reference proteome</keyword>
<dbReference type="RefSeq" id="XP_003029519.1">
    <property type="nucleotide sequence ID" value="XM_003029473.1"/>
</dbReference>
<organism evidence="2">
    <name type="scientific">Schizophyllum commune (strain H4-8 / FGSC 9210)</name>
    <name type="common">Split gill fungus</name>
    <dbReference type="NCBI Taxonomy" id="578458"/>
    <lineage>
        <taxon>Eukaryota</taxon>
        <taxon>Fungi</taxon>
        <taxon>Dikarya</taxon>
        <taxon>Basidiomycota</taxon>
        <taxon>Agaricomycotina</taxon>
        <taxon>Agaricomycetes</taxon>
        <taxon>Agaricomycetidae</taxon>
        <taxon>Agaricales</taxon>
        <taxon>Schizophyllaceae</taxon>
        <taxon>Schizophyllum</taxon>
    </lineage>
</organism>
<evidence type="ECO:0008006" key="3">
    <source>
        <dbReference type="Google" id="ProtNLM"/>
    </source>
</evidence>
<accession>D8QCZ9</accession>
<dbReference type="OrthoDB" id="2905774at2759"/>
<dbReference type="VEuPathDB" id="FungiDB:SCHCODRAFT_02635644"/>
<dbReference type="KEGG" id="scm:SCHCO_02635644"/>
<proteinExistence type="predicted"/>
<feature type="non-terminal residue" evidence="1">
    <location>
        <position position="546"/>
    </location>
</feature>
<dbReference type="EMBL" id="GL377309">
    <property type="protein sequence ID" value="EFI94616.1"/>
    <property type="molecule type" value="Genomic_DNA"/>
</dbReference>
<sequence>MTPTFSYTRPQIVHPSPCDREVPVVDAASGHSLNPANLTTYLRSSYVPSDLDNTAIHGILPVMESDVAFYDDHIQRMEETLLNFRRRREETKTGIAQLRALVAPVRRLPNELLGMICTCSLPDDWFTADSGSRRFGFAQVCHAWREFALSEHWIWARISVGLRDSEKPPYVDGGWKEIVDTFLQRSGTHLLKLKVWPARDRALPPEKGFDAQAIWEIASENAYRLQALHIRFQTKPDVYHLPPALPVLTTLYVGRSYVGPNTADALPFRKIAPALTTLGVYRFPLWLLDVDWNNLRALIMPVSVADFEDTIPLLRKCGRLEHLEIGLDLIGGQDQMYIWNDGSDVELPFLRKLETVGSGLRLLPFFNAPLLNVIYADLLLDPFSAPGNRALAREGRTHPAVEFLTFKDITGIGSDLSPLVRGFPLVRSLRTVQTSYGWPIRPELLKALEVSETGPVLLPSLVELDIEASKPNSERWNRRWHEEVIERAVGSRVRIPAGVSAPKLQRLRVWIPDATFTDAFIDFLLGLQDDGVKVAFMDKRQIFNTP</sequence>
<reference evidence="1 2" key="1">
    <citation type="journal article" date="2010" name="Nat. Biotechnol.">
        <title>Genome sequence of the model mushroom Schizophyllum commune.</title>
        <authorList>
            <person name="Ohm R.A."/>
            <person name="de Jong J.F."/>
            <person name="Lugones L.G."/>
            <person name="Aerts A."/>
            <person name="Kothe E."/>
            <person name="Stajich J.E."/>
            <person name="de Vries R.P."/>
            <person name="Record E."/>
            <person name="Levasseur A."/>
            <person name="Baker S.E."/>
            <person name="Bartholomew K.A."/>
            <person name="Coutinho P.M."/>
            <person name="Erdmann S."/>
            <person name="Fowler T.J."/>
            <person name="Gathman A.C."/>
            <person name="Lombard V."/>
            <person name="Henrissat B."/>
            <person name="Knabe N."/>
            <person name="Kuees U."/>
            <person name="Lilly W.W."/>
            <person name="Lindquist E."/>
            <person name="Lucas S."/>
            <person name="Magnuson J.K."/>
            <person name="Piumi F."/>
            <person name="Raudaskoski M."/>
            <person name="Salamov A."/>
            <person name="Schmutz J."/>
            <person name="Schwarze F.W.M.R."/>
            <person name="vanKuyk P.A."/>
            <person name="Horton J.S."/>
            <person name="Grigoriev I.V."/>
            <person name="Woesten H.A.B."/>
        </authorList>
    </citation>
    <scope>NUCLEOTIDE SEQUENCE [LARGE SCALE GENOMIC DNA]</scope>
    <source>
        <strain evidence="2">H4-8 / FGSC 9210</strain>
    </source>
</reference>
<dbReference type="AlphaFoldDB" id="D8QCZ9"/>
<dbReference type="InParanoid" id="D8QCZ9"/>
<dbReference type="GeneID" id="9591343"/>
<evidence type="ECO:0000313" key="1">
    <source>
        <dbReference type="EMBL" id="EFI94616.1"/>
    </source>
</evidence>